<dbReference type="Proteomes" id="UP000078529">
    <property type="component" value="Unassembled WGS sequence"/>
</dbReference>
<evidence type="ECO:0000256" key="2">
    <source>
        <dbReference type="ARBA" id="ARBA00023015"/>
    </source>
</evidence>
<dbReference type="Gene3D" id="1.10.10.10">
    <property type="entry name" value="Winged helix-like DNA-binding domain superfamily/Winged helix DNA-binding domain"/>
    <property type="match status" value="1"/>
</dbReference>
<evidence type="ECO:0000313" key="6">
    <source>
        <dbReference type="Proteomes" id="UP000078529"/>
    </source>
</evidence>
<dbReference type="EMBL" id="LDQA01000038">
    <property type="protein sequence ID" value="KTR04328.1"/>
    <property type="molecule type" value="Genomic_DNA"/>
</dbReference>
<evidence type="ECO:0000256" key="3">
    <source>
        <dbReference type="ARBA" id="ARBA00023163"/>
    </source>
</evidence>
<evidence type="ECO:0000259" key="4">
    <source>
        <dbReference type="PROSITE" id="PS51000"/>
    </source>
</evidence>
<keyword evidence="3" id="KW-0804">Transcription</keyword>
<dbReference type="SUPFAM" id="SSF46785">
    <property type="entry name" value="Winged helix' DNA-binding domain"/>
    <property type="match status" value="1"/>
</dbReference>
<keyword evidence="1" id="KW-0678">Repressor</keyword>
<dbReference type="PROSITE" id="PS51000">
    <property type="entry name" value="HTH_DEOR_2"/>
    <property type="match status" value="1"/>
</dbReference>
<keyword evidence="2" id="KW-0805">Transcription regulation</keyword>
<protein>
    <recommendedName>
        <fullName evidence="4">HTH deoR-type domain-containing protein</fullName>
    </recommendedName>
</protein>
<dbReference type="PRINTS" id="PR00037">
    <property type="entry name" value="HTHLACR"/>
</dbReference>
<dbReference type="InterPro" id="IPR050313">
    <property type="entry name" value="Carb_Metab_HTH_regulators"/>
</dbReference>
<feature type="domain" description="HTH deoR-type" evidence="4">
    <location>
        <begin position="2"/>
        <end position="57"/>
    </location>
</feature>
<reference evidence="5 6" key="1">
    <citation type="journal article" date="2016" name="Front. Microbiol.">
        <title>Genomic Resource of Rice Seed Associated Bacteria.</title>
        <authorList>
            <person name="Midha S."/>
            <person name="Bansal K."/>
            <person name="Sharma S."/>
            <person name="Kumar N."/>
            <person name="Patil P.P."/>
            <person name="Chaudhry V."/>
            <person name="Patil P.B."/>
        </authorList>
    </citation>
    <scope>NUCLEOTIDE SEQUENCE [LARGE SCALE GENOMIC DNA]</scope>
    <source>
        <strain evidence="5 6">NS365</strain>
    </source>
</reference>
<name>A0A175RLY0_9HYPH</name>
<organism evidence="5 6">
    <name type="scientific">Aureimonas ureilytica</name>
    <dbReference type="NCBI Taxonomy" id="401562"/>
    <lineage>
        <taxon>Bacteria</taxon>
        <taxon>Pseudomonadati</taxon>
        <taxon>Pseudomonadota</taxon>
        <taxon>Alphaproteobacteria</taxon>
        <taxon>Hyphomicrobiales</taxon>
        <taxon>Aurantimonadaceae</taxon>
        <taxon>Aureimonas</taxon>
    </lineage>
</organism>
<dbReference type="InterPro" id="IPR036388">
    <property type="entry name" value="WH-like_DNA-bd_sf"/>
</dbReference>
<dbReference type="AlphaFoldDB" id="A0A175RLY0"/>
<dbReference type="InterPro" id="IPR036390">
    <property type="entry name" value="WH_DNA-bd_sf"/>
</dbReference>
<evidence type="ECO:0000313" key="5">
    <source>
        <dbReference type="EMBL" id="KTR04328.1"/>
    </source>
</evidence>
<gene>
    <name evidence="5" type="ORF">NS365_15770</name>
</gene>
<evidence type="ECO:0000256" key="1">
    <source>
        <dbReference type="ARBA" id="ARBA00022491"/>
    </source>
</evidence>
<dbReference type="Pfam" id="PF08220">
    <property type="entry name" value="HTH_DeoR"/>
    <property type="match status" value="1"/>
</dbReference>
<dbReference type="PANTHER" id="PTHR30363:SF4">
    <property type="entry name" value="GLYCEROL-3-PHOSPHATE REGULON REPRESSOR"/>
    <property type="match status" value="1"/>
</dbReference>
<dbReference type="InterPro" id="IPR001034">
    <property type="entry name" value="DeoR_HTH"/>
</dbReference>
<comment type="caution">
    <text evidence="5">The sequence shown here is derived from an EMBL/GenBank/DDBJ whole genome shotgun (WGS) entry which is preliminary data.</text>
</comment>
<dbReference type="PATRIC" id="fig|401562.4.peg.2969"/>
<keyword evidence="6" id="KW-1185">Reference proteome</keyword>
<accession>A0A175RLY0</accession>
<sequence>MLPDRQAQILALTRRQGRVQVEDLSQRFELSVQTIRKDLNDLCEGRLLSRVHGGAGIEH</sequence>
<dbReference type="PANTHER" id="PTHR30363">
    <property type="entry name" value="HTH-TYPE TRANSCRIPTIONAL REGULATOR SRLR-RELATED"/>
    <property type="match status" value="1"/>
</dbReference>
<dbReference type="SMART" id="SM00420">
    <property type="entry name" value="HTH_DEOR"/>
    <property type="match status" value="1"/>
</dbReference>
<dbReference type="GO" id="GO:0003700">
    <property type="term" value="F:DNA-binding transcription factor activity"/>
    <property type="evidence" value="ECO:0007669"/>
    <property type="project" value="InterPro"/>
</dbReference>
<proteinExistence type="predicted"/>